<dbReference type="EMBL" id="CM037026">
    <property type="protein sequence ID" value="KAH7659452.1"/>
    <property type="molecule type" value="Genomic_DNA"/>
</dbReference>
<accession>A0ACB7UGR3</accession>
<organism evidence="1 2">
    <name type="scientific">Dioscorea alata</name>
    <name type="common">Purple yam</name>
    <dbReference type="NCBI Taxonomy" id="55571"/>
    <lineage>
        <taxon>Eukaryota</taxon>
        <taxon>Viridiplantae</taxon>
        <taxon>Streptophyta</taxon>
        <taxon>Embryophyta</taxon>
        <taxon>Tracheophyta</taxon>
        <taxon>Spermatophyta</taxon>
        <taxon>Magnoliopsida</taxon>
        <taxon>Liliopsida</taxon>
        <taxon>Dioscoreales</taxon>
        <taxon>Dioscoreaceae</taxon>
        <taxon>Dioscorea</taxon>
    </lineage>
</organism>
<reference evidence="2" key="1">
    <citation type="journal article" date="2022" name="Nat. Commun.">
        <title>Chromosome evolution and the genetic basis of agronomically important traits in greater yam.</title>
        <authorList>
            <person name="Bredeson J.V."/>
            <person name="Lyons J.B."/>
            <person name="Oniyinde I.O."/>
            <person name="Okereke N.R."/>
            <person name="Kolade O."/>
            <person name="Nnabue I."/>
            <person name="Nwadili C.O."/>
            <person name="Hribova E."/>
            <person name="Parker M."/>
            <person name="Nwogha J."/>
            <person name="Shu S."/>
            <person name="Carlson J."/>
            <person name="Kariba R."/>
            <person name="Muthemba S."/>
            <person name="Knop K."/>
            <person name="Barton G.J."/>
            <person name="Sherwood A.V."/>
            <person name="Lopez-Montes A."/>
            <person name="Asiedu R."/>
            <person name="Jamnadass R."/>
            <person name="Muchugi A."/>
            <person name="Goodstein D."/>
            <person name="Egesi C.N."/>
            <person name="Featherston J."/>
            <person name="Asfaw A."/>
            <person name="Simpson G.G."/>
            <person name="Dolezel J."/>
            <person name="Hendre P.S."/>
            <person name="Van Deynze A."/>
            <person name="Kumar P.L."/>
            <person name="Obidiegwu J.E."/>
            <person name="Bhattacharjee R."/>
            <person name="Rokhsar D.S."/>
        </authorList>
    </citation>
    <scope>NUCLEOTIDE SEQUENCE [LARGE SCALE GENOMIC DNA]</scope>
    <source>
        <strain evidence="2">cv. TDa95/00328</strain>
    </source>
</reference>
<keyword evidence="2" id="KW-1185">Reference proteome</keyword>
<evidence type="ECO:0000313" key="1">
    <source>
        <dbReference type="EMBL" id="KAH7659452.1"/>
    </source>
</evidence>
<evidence type="ECO:0000313" key="2">
    <source>
        <dbReference type="Proteomes" id="UP000827976"/>
    </source>
</evidence>
<comment type="caution">
    <text evidence="1">The sequence shown here is derived from an EMBL/GenBank/DDBJ whole genome shotgun (WGS) entry which is preliminary data.</text>
</comment>
<sequence length="111" mass="12595">MALHMLVMVSKLKLLTSINGHGQHLLSTFIFPFIIKFTYSATVGFLPISFSDVIFSARVFFFRLNLIVFENSPLSNHYRRWQRVARLVHERVGGPPSGDDSSMHAISMLAL</sequence>
<proteinExistence type="predicted"/>
<protein>
    <submittedName>
        <fullName evidence="1">Uncharacterized protein</fullName>
    </submittedName>
</protein>
<dbReference type="Proteomes" id="UP000827976">
    <property type="component" value="Chromosome 16"/>
</dbReference>
<name>A0ACB7UGR3_DIOAL</name>
<gene>
    <name evidence="1" type="ORF">IHE45_16G032300</name>
</gene>